<name>A0A9N9JTX2_9GLOM</name>
<sequence>TMIDDVYLIAASLQNRKLQCIIATASTTTLDDEVTQVVKNNSKSSTVKFIKPKIFHEYSKSKGVVDVNNQ</sequence>
<protein>
    <submittedName>
        <fullName evidence="1">7067_t:CDS:1</fullName>
    </submittedName>
</protein>
<reference evidence="1" key="1">
    <citation type="submission" date="2021-06" db="EMBL/GenBank/DDBJ databases">
        <authorList>
            <person name="Kallberg Y."/>
            <person name="Tangrot J."/>
            <person name="Rosling A."/>
        </authorList>
    </citation>
    <scope>NUCLEOTIDE SEQUENCE</scope>
    <source>
        <strain evidence="1">IN212</strain>
    </source>
</reference>
<comment type="caution">
    <text evidence="1">The sequence shown here is derived from an EMBL/GenBank/DDBJ whole genome shotgun (WGS) entry which is preliminary data.</text>
</comment>
<accession>A0A9N9JTX2</accession>
<dbReference type="Proteomes" id="UP000789396">
    <property type="component" value="Unassembled WGS sequence"/>
</dbReference>
<dbReference type="EMBL" id="CAJVPZ010065666">
    <property type="protein sequence ID" value="CAG8795481.1"/>
    <property type="molecule type" value="Genomic_DNA"/>
</dbReference>
<gene>
    <name evidence="1" type="ORF">RFULGI_LOCUS17182</name>
</gene>
<evidence type="ECO:0000313" key="2">
    <source>
        <dbReference type="Proteomes" id="UP000789396"/>
    </source>
</evidence>
<proteinExistence type="predicted"/>
<keyword evidence="2" id="KW-1185">Reference proteome</keyword>
<feature type="non-terminal residue" evidence="1">
    <location>
        <position position="70"/>
    </location>
</feature>
<organism evidence="1 2">
    <name type="scientific">Racocetra fulgida</name>
    <dbReference type="NCBI Taxonomy" id="60492"/>
    <lineage>
        <taxon>Eukaryota</taxon>
        <taxon>Fungi</taxon>
        <taxon>Fungi incertae sedis</taxon>
        <taxon>Mucoromycota</taxon>
        <taxon>Glomeromycotina</taxon>
        <taxon>Glomeromycetes</taxon>
        <taxon>Diversisporales</taxon>
        <taxon>Gigasporaceae</taxon>
        <taxon>Racocetra</taxon>
    </lineage>
</organism>
<feature type="non-terminal residue" evidence="1">
    <location>
        <position position="1"/>
    </location>
</feature>
<evidence type="ECO:0000313" key="1">
    <source>
        <dbReference type="EMBL" id="CAG8795481.1"/>
    </source>
</evidence>
<dbReference type="AlphaFoldDB" id="A0A9N9JTX2"/>